<name>A0A5X6EP92_SALET</name>
<dbReference type="AlphaFoldDB" id="A0A5X6EP92"/>
<comment type="caution">
    <text evidence="1">The sequence shown here is derived from an EMBL/GenBank/DDBJ whole genome shotgun (WGS) entry which is preliminary data.</text>
</comment>
<protein>
    <recommendedName>
        <fullName evidence="2">Transaldolase</fullName>
    </recommendedName>
</protein>
<proteinExistence type="predicted"/>
<gene>
    <name evidence="1" type="ORF">EKG95_22450</name>
</gene>
<sequence length="72" mass="8521">MFFSQHISTLNPDVQVDYRPSPLNEAEFYWQHNLDAIAVDKLAEGIRFFAQDHEKLQNKMKNELQGLLYHKT</sequence>
<organism evidence="1">
    <name type="scientific">Salmonella enterica subsp. enterica serovar Aqua</name>
    <dbReference type="NCBI Taxonomy" id="1302615"/>
    <lineage>
        <taxon>Bacteria</taxon>
        <taxon>Pseudomonadati</taxon>
        <taxon>Pseudomonadota</taxon>
        <taxon>Gammaproteobacteria</taxon>
        <taxon>Enterobacterales</taxon>
        <taxon>Enterobacteriaceae</taxon>
        <taxon>Salmonella</taxon>
    </lineage>
</organism>
<dbReference type="InterPro" id="IPR013785">
    <property type="entry name" value="Aldolase_TIM"/>
</dbReference>
<reference evidence="1" key="1">
    <citation type="submission" date="2018-12" db="EMBL/GenBank/DDBJ databases">
        <authorList>
            <person name="Ashton P.M."/>
            <person name="Dallman T."/>
            <person name="Nair S."/>
            <person name="De Pinna E."/>
            <person name="Peters T."/>
            <person name="Grant K."/>
        </authorList>
    </citation>
    <scope>NUCLEOTIDE SEQUENCE</scope>
    <source>
        <strain evidence="1">650060</strain>
    </source>
</reference>
<dbReference type="Gene3D" id="3.20.20.70">
    <property type="entry name" value="Aldolase class I"/>
    <property type="match status" value="1"/>
</dbReference>
<dbReference type="EMBL" id="AAHUDZ010000037">
    <property type="protein sequence ID" value="ECA3794527.1"/>
    <property type="molecule type" value="Genomic_DNA"/>
</dbReference>
<evidence type="ECO:0000313" key="1">
    <source>
        <dbReference type="EMBL" id="ECA3794527.1"/>
    </source>
</evidence>
<dbReference type="SUPFAM" id="SSF51569">
    <property type="entry name" value="Aldolase"/>
    <property type="match status" value="1"/>
</dbReference>
<accession>A0A5X6EP92</accession>
<evidence type="ECO:0008006" key="2">
    <source>
        <dbReference type="Google" id="ProtNLM"/>
    </source>
</evidence>